<dbReference type="RefSeq" id="XP_020064055.1">
    <property type="nucleotide sequence ID" value="XM_020207629.1"/>
</dbReference>
<evidence type="ECO:0000313" key="1">
    <source>
        <dbReference type="EMBL" id="ODV78933.1"/>
    </source>
</evidence>
<gene>
    <name evidence="1" type="ORF">CANTADRAFT_26044</name>
</gene>
<organism evidence="1 2">
    <name type="scientific">Suhomyces tanzawaensis NRRL Y-17324</name>
    <dbReference type="NCBI Taxonomy" id="984487"/>
    <lineage>
        <taxon>Eukaryota</taxon>
        <taxon>Fungi</taxon>
        <taxon>Dikarya</taxon>
        <taxon>Ascomycota</taxon>
        <taxon>Saccharomycotina</taxon>
        <taxon>Pichiomycetes</taxon>
        <taxon>Debaryomycetaceae</taxon>
        <taxon>Suhomyces</taxon>
    </lineage>
</organism>
<reference evidence="2" key="1">
    <citation type="submission" date="2016-05" db="EMBL/GenBank/DDBJ databases">
        <title>Comparative genomics of biotechnologically important yeasts.</title>
        <authorList>
            <consortium name="DOE Joint Genome Institute"/>
            <person name="Riley R."/>
            <person name="Haridas S."/>
            <person name="Wolfe K.H."/>
            <person name="Lopes M.R."/>
            <person name="Hittinger C.T."/>
            <person name="Goker M."/>
            <person name="Salamov A."/>
            <person name="Wisecaver J."/>
            <person name="Long T.M."/>
            <person name="Aerts A.L."/>
            <person name="Barry K."/>
            <person name="Choi C."/>
            <person name="Clum A."/>
            <person name="Coughlan A.Y."/>
            <person name="Deshpande S."/>
            <person name="Douglass A.P."/>
            <person name="Hanson S.J."/>
            <person name="Klenk H.-P."/>
            <person name="Labutti K."/>
            <person name="Lapidus A."/>
            <person name="Lindquist E."/>
            <person name="Lipzen A."/>
            <person name="Meier-Kolthoff J.P."/>
            <person name="Ohm R.A."/>
            <person name="Otillar R.P."/>
            <person name="Pangilinan J."/>
            <person name="Peng Y."/>
            <person name="Rokas A."/>
            <person name="Rosa C.A."/>
            <person name="Scheuner C."/>
            <person name="Sibirny A.A."/>
            <person name="Slot J.C."/>
            <person name="Stielow J.B."/>
            <person name="Sun H."/>
            <person name="Kurtzman C.P."/>
            <person name="Blackwell M."/>
            <person name="Grigoriev I.V."/>
            <person name="Jeffries T.W."/>
        </authorList>
    </citation>
    <scope>NUCLEOTIDE SEQUENCE [LARGE SCALE GENOMIC DNA]</scope>
    <source>
        <strain evidence="2">NRRL Y-17324</strain>
    </source>
</reference>
<accession>A0A1E4SHF2</accession>
<dbReference type="EMBL" id="KV453912">
    <property type="protein sequence ID" value="ODV78933.1"/>
    <property type="molecule type" value="Genomic_DNA"/>
</dbReference>
<dbReference type="AlphaFoldDB" id="A0A1E4SHF2"/>
<keyword evidence="2" id="KW-1185">Reference proteome</keyword>
<evidence type="ECO:0000313" key="2">
    <source>
        <dbReference type="Proteomes" id="UP000094285"/>
    </source>
</evidence>
<proteinExistence type="predicted"/>
<protein>
    <submittedName>
        <fullName evidence="1">Uncharacterized protein</fullName>
    </submittedName>
</protein>
<dbReference type="Proteomes" id="UP000094285">
    <property type="component" value="Unassembled WGS sequence"/>
</dbReference>
<name>A0A1E4SHF2_9ASCO</name>
<sequence>MPNPDLRIIWMKYSEAKTEAGVGGLMPVNANTESVEFGILLVLIFQLIVLAVDCVTTRTSPTWFGDIRMKSVLGIVLGLLS</sequence>
<dbReference type="GeneID" id="30981766"/>